<dbReference type="OrthoDB" id="9785476at2"/>
<keyword evidence="2" id="KW-1003">Cell membrane</keyword>
<protein>
    <recommendedName>
        <fullName evidence="9">Glycosyltransferase RgtA/B/C/D-like domain-containing protein</fullName>
    </recommendedName>
</protein>
<keyword evidence="4" id="KW-0808">Transferase</keyword>
<dbReference type="PANTHER" id="PTHR33908">
    <property type="entry name" value="MANNOSYLTRANSFERASE YKCB-RELATED"/>
    <property type="match status" value="1"/>
</dbReference>
<keyword evidence="3" id="KW-0328">Glycosyltransferase</keyword>
<keyword evidence="5 8" id="KW-0812">Transmembrane</keyword>
<evidence type="ECO:0000256" key="8">
    <source>
        <dbReference type="SAM" id="Phobius"/>
    </source>
</evidence>
<keyword evidence="11" id="KW-1185">Reference proteome</keyword>
<feature type="transmembrane region" description="Helical" evidence="8">
    <location>
        <begin position="295"/>
        <end position="312"/>
    </location>
</feature>
<accession>A0A5C5XB14</accession>
<keyword evidence="6 8" id="KW-1133">Transmembrane helix</keyword>
<evidence type="ECO:0000313" key="11">
    <source>
        <dbReference type="Proteomes" id="UP000316095"/>
    </source>
</evidence>
<comment type="caution">
    <text evidence="10">The sequence shown here is derived from an EMBL/GenBank/DDBJ whole genome shotgun (WGS) entry which is preliminary data.</text>
</comment>
<sequence>MSSARKNEAPPEESENHSPSVWRKWLPVFLAIVWILGFYTYFYSQTLPNAQQLADGTRPDRWLIWEFVPQVLLDDLLPIRDKNAAPAGLPYLPQRIPFLLIAILIYGLAYCLGTGLFHALGLKIRSIGRAEWHGLSLAVGLSGLSLLTLGLGMLGGLNRIAFGIAYMIILLFWAMVHARSLGGFSAWISRMKAWVLLQNHKLSQKTLTLNSIRVWGTIVIVPFLIAIFLGAMLPSVDFDVKEYHFGGPKEFYQSGSIHMLPHNVYTSFPFLTEMLTLTGMVLYGNWYWGAVAGKTILAGFAPLTALLVYTIIRRSATPTAGWLGAMIYLTIPWTYRISIIAYTEGGLCLYVAATLLATMVAISLLKKKPTPTRWFLVTGLLAGSAISCKYPGLISVTLPISLFLLGAYLLAVKAGQRKPIELLSGAGAFVLGTVITFGPWMAKNMAETGNPVYPLLYSVIGGADWDDAMNVKWKAAHSPDHHKITHFFTSVVDVFAVNDWQSPLILGFGLIGILAGLKSSPKVRWVSLYLLWLLISWWVLTHRIDRFWVPLLPVGACLAGWGAWWLMQRTRIGLIALLAPAMLFNLAFITLELCGYNAYVIDLNAARKITANITSPEVVYLNEIMKNKEGALLSVGEAELFDATFPYRYNTVFDRSLFAEWMGIVDRKIPEGEWKNKPAEDIRKIFADNKFSYVLVNWQEILRYRTSYKYTDFVTPERFQTLQEMGILGDALPNTPFYQPCKSLSDSQRKEIERWAPSLIVEINGERYFVTTQVFPVLPE</sequence>
<feature type="transmembrane region" description="Helical" evidence="8">
    <location>
        <begin position="160"/>
        <end position="182"/>
    </location>
</feature>
<feature type="transmembrane region" description="Helical" evidence="8">
    <location>
        <begin position="318"/>
        <end position="335"/>
    </location>
</feature>
<gene>
    <name evidence="10" type="ORF">Pan54_05400</name>
</gene>
<name>A0A5C5XB14_9PLAN</name>
<evidence type="ECO:0000256" key="5">
    <source>
        <dbReference type="ARBA" id="ARBA00022692"/>
    </source>
</evidence>
<dbReference type="GO" id="GO:0005886">
    <property type="term" value="C:plasma membrane"/>
    <property type="evidence" value="ECO:0007669"/>
    <property type="project" value="UniProtKB-SubCell"/>
</dbReference>
<dbReference type="RefSeq" id="WP_146502016.1">
    <property type="nucleotide sequence ID" value="NZ_SJPG01000001.1"/>
</dbReference>
<dbReference type="Proteomes" id="UP000316095">
    <property type="component" value="Unassembled WGS sequence"/>
</dbReference>
<evidence type="ECO:0000256" key="7">
    <source>
        <dbReference type="ARBA" id="ARBA00023136"/>
    </source>
</evidence>
<feature type="transmembrane region" description="Helical" evidence="8">
    <location>
        <begin position="96"/>
        <end position="120"/>
    </location>
</feature>
<feature type="transmembrane region" description="Helical" evidence="8">
    <location>
        <begin position="422"/>
        <end position="442"/>
    </location>
</feature>
<feature type="transmembrane region" description="Helical" evidence="8">
    <location>
        <begin position="132"/>
        <end position="154"/>
    </location>
</feature>
<comment type="subcellular location">
    <subcellularLocation>
        <location evidence="1">Cell membrane</location>
        <topology evidence="1">Multi-pass membrane protein</topology>
    </subcellularLocation>
</comment>
<dbReference type="EMBL" id="SJPG01000001">
    <property type="protein sequence ID" value="TWT59829.1"/>
    <property type="molecule type" value="Genomic_DNA"/>
</dbReference>
<evidence type="ECO:0000313" key="10">
    <source>
        <dbReference type="EMBL" id="TWT59829.1"/>
    </source>
</evidence>
<dbReference type="Pfam" id="PF13231">
    <property type="entry name" value="PMT_2"/>
    <property type="match status" value="1"/>
</dbReference>
<dbReference type="PANTHER" id="PTHR33908:SF11">
    <property type="entry name" value="MEMBRANE PROTEIN"/>
    <property type="match status" value="1"/>
</dbReference>
<evidence type="ECO:0000256" key="1">
    <source>
        <dbReference type="ARBA" id="ARBA00004651"/>
    </source>
</evidence>
<dbReference type="GO" id="GO:0016763">
    <property type="term" value="F:pentosyltransferase activity"/>
    <property type="evidence" value="ECO:0007669"/>
    <property type="project" value="TreeGrafter"/>
</dbReference>
<evidence type="ECO:0000256" key="3">
    <source>
        <dbReference type="ARBA" id="ARBA00022676"/>
    </source>
</evidence>
<feature type="transmembrane region" description="Helical" evidence="8">
    <location>
        <begin position="547"/>
        <end position="567"/>
    </location>
</feature>
<organism evidence="10 11">
    <name type="scientific">Rubinisphaera italica</name>
    <dbReference type="NCBI Taxonomy" id="2527969"/>
    <lineage>
        <taxon>Bacteria</taxon>
        <taxon>Pseudomonadati</taxon>
        <taxon>Planctomycetota</taxon>
        <taxon>Planctomycetia</taxon>
        <taxon>Planctomycetales</taxon>
        <taxon>Planctomycetaceae</taxon>
        <taxon>Rubinisphaera</taxon>
    </lineage>
</organism>
<feature type="domain" description="Glycosyltransferase RgtA/B/C/D-like" evidence="9">
    <location>
        <begin position="280"/>
        <end position="427"/>
    </location>
</feature>
<reference evidence="10 11" key="1">
    <citation type="submission" date="2019-02" db="EMBL/GenBank/DDBJ databases">
        <title>Deep-cultivation of Planctomycetes and their phenomic and genomic characterization uncovers novel biology.</title>
        <authorList>
            <person name="Wiegand S."/>
            <person name="Jogler M."/>
            <person name="Boedeker C."/>
            <person name="Pinto D."/>
            <person name="Vollmers J."/>
            <person name="Rivas-Marin E."/>
            <person name="Kohn T."/>
            <person name="Peeters S.H."/>
            <person name="Heuer A."/>
            <person name="Rast P."/>
            <person name="Oberbeckmann S."/>
            <person name="Bunk B."/>
            <person name="Jeske O."/>
            <person name="Meyerdierks A."/>
            <person name="Storesund J.E."/>
            <person name="Kallscheuer N."/>
            <person name="Luecker S."/>
            <person name="Lage O.M."/>
            <person name="Pohl T."/>
            <person name="Merkel B.J."/>
            <person name="Hornburger P."/>
            <person name="Mueller R.-W."/>
            <person name="Bruemmer F."/>
            <person name="Labrenz M."/>
            <person name="Spormann A.M."/>
            <person name="Op Den Camp H."/>
            <person name="Overmann J."/>
            <person name="Amann R."/>
            <person name="Jetten M.S.M."/>
            <person name="Mascher T."/>
            <person name="Medema M.H."/>
            <person name="Devos D.P."/>
            <person name="Kaster A.-K."/>
            <person name="Ovreas L."/>
            <person name="Rohde M."/>
            <person name="Galperin M.Y."/>
            <person name="Jogler C."/>
        </authorList>
    </citation>
    <scope>NUCLEOTIDE SEQUENCE [LARGE SCALE GENOMIC DNA]</scope>
    <source>
        <strain evidence="10 11">Pan54</strain>
    </source>
</reference>
<evidence type="ECO:0000256" key="2">
    <source>
        <dbReference type="ARBA" id="ARBA00022475"/>
    </source>
</evidence>
<proteinExistence type="predicted"/>
<feature type="transmembrane region" description="Helical" evidence="8">
    <location>
        <begin position="500"/>
        <end position="517"/>
    </location>
</feature>
<feature type="transmembrane region" description="Helical" evidence="8">
    <location>
        <begin position="347"/>
        <end position="365"/>
    </location>
</feature>
<evidence type="ECO:0000256" key="4">
    <source>
        <dbReference type="ARBA" id="ARBA00022679"/>
    </source>
</evidence>
<dbReference type="AlphaFoldDB" id="A0A5C5XB14"/>
<dbReference type="InterPro" id="IPR050297">
    <property type="entry name" value="LipidA_mod_glycosyltrf_83"/>
</dbReference>
<feature type="transmembrane region" description="Helical" evidence="8">
    <location>
        <begin position="25"/>
        <end position="43"/>
    </location>
</feature>
<feature type="transmembrane region" description="Helical" evidence="8">
    <location>
        <begin position="524"/>
        <end position="541"/>
    </location>
</feature>
<evidence type="ECO:0000256" key="6">
    <source>
        <dbReference type="ARBA" id="ARBA00022989"/>
    </source>
</evidence>
<feature type="transmembrane region" description="Helical" evidence="8">
    <location>
        <begin position="390"/>
        <end position="410"/>
    </location>
</feature>
<feature type="transmembrane region" description="Helical" evidence="8">
    <location>
        <begin position="574"/>
        <end position="599"/>
    </location>
</feature>
<feature type="transmembrane region" description="Helical" evidence="8">
    <location>
        <begin position="268"/>
        <end position="288"/>
    </location>
</feature>
<dbReference type="GO" id="GO:0009103">
    <property type="term" value="P:lipopolysaccharide biosynthetic process"/>
    <property type="evidence" value="ECO:0007669"/>
    <property type="project" value="UniProtKB-ARBA"/>
</dbReference>
<dbReference type="InterPro" id="IPR038731">
    <property type="entry name" value="RgtA/B/C-like"/>
</dbReference>
<feature type="transmembrane region" description="Helical" evidence="8">
    <location>
        <begin position="214"/>
        <end position="233"/>
    </location>
</feature>
<evidence type="ECO:0000259" key="9">
    <source>
        <dbReference type="Pfam" id="PF13231"/>
    </source>
</evidence>
<keyword evidence="7 8" id="KW-0472">Membrane</keyword>